<comment type="caution">
    <text evidence="1">The sequence shown here is derived from an EMBL/GenBank/DDBJ whole genome shotgun (WGS) entry which is preliminary data.</text>
</comment>
<name>A0ABS9BLA1_9BACT</name>
<protein>
    <submittedName>
        <fullName evidence="1">Uncharacterized protein</fullName>
    </submittedName>
</protein>
<evidence type="ECO:0000313" key="2">
    <source>
        <dbReference type="Proteomes" id="UP001200145"/>
    </source>
</evidence>
<evidence type="ECO:0000313" key="1">
    <source>
        <dbReference type="EMBL" id="MCF1716488.1"/>
    </source>
</evidence>
<keyword evidence="2" id="KW-1185">Reference proteome</keyword>
<reference evidence="1 2" key="1">
    <citation type="submission" date="2022-01" db="EMBL/GenBank/DDBJ databases">
        <title>Flavihumibacter sp. nov., isolated from sediment of a river.</title>
        <authorList>
            <person name="Liu H."/>
        </authorList>
    </citation>
    <scope>NUCLEOTIDE SEQUENCE [LARGE SCALE GENOMIC DNA]</scope>
    <source>
        <strain evidence="1 2">RY-1</strain>
    </source>
</reference>
<gene>
    <name evidence="1" type="ORF">L0U88_17740</name>
</gene>
<dbReference type="RefSeq" id="WP_234867740.1">
    <property type="nucleotide sequence ID" value="NZ_JAKEVY010000005.1"/>
</dbReference>
<organism evidence="1 2">
    <name type="scientific">Flavihumibacter fluminis</name>
    <dbReference type="NCBI Taxonomy" id="2909236"/>
    <lineage>
        <taxon>Bacteria</taxon>
        <taxon>Pseudomonadati</taxon>
        <taxon>Bacteroidota</taxon>
        <taxon>Chitinophagia</taxon>
        <taxon>Chitinophagales</taxon>
        <taxon>Chitinophagaceae</taxon>
        <taxon>Flavihumibacter</taxon>
    </lineage>
</organism>
<dbReference type="Proteomes" id="UP001200145">
    <property type="component" value="Unassembled WGS sequence"/>
</dbReference>
<dbReference type="EMBL" id="JAKEVY010000005">
    <property type="protein sequence ID" value="MCF1716488.1"/>
    <property type="molecule type" value="Genomic_DNA"/>
</dbReference>
<proteinExistence type="predicted"/>
<sequence length="171" mass="20042">MARSKKIVEGSCFKLRCTTSQRIYVAREMKFGVTSFYYFPQVQEDTELDALIPDATPIYSNFVHKDVYKEMEFLKVIQLSKDEESFTPKFFRQDFTNIEKCYLIIAGQLEPIPCKPEDCIGLERATIHESIDSICEKLEFFVTGKKQKLHELYRLRIPGIDEPFDFSKKLL</sequence>
<accession>A0ABS9BLA1</accession>